<evidence type="ECO:0008006" key="3">
    <source>
        <dbReference type="Google" id="ProtNLM"/>
    </source>
</evidence>
<evidence type="ECO:0000313" key="1">
    <source>
        <dbReference type="EMBL" id="KYQ55826.1"/>
    </source>
</evidence>
<dbReference type="Proteomes" id="UP000075809">
    <property type="component" value="Unassembled WGS sequence"/>
</dbReference>
<accession>A0A151X621</accession>
<name>A0A151X621_9HYME</name>
<protein>
    <recommendedName>
        <fullName evidence="3">DUF4218 domain-containing protein</fullName>
    </recommendedName>
</protein>
<gene>
    <name evidence="1" type="ORF">ALC60_05266</name>
</gene>
<dbReference type="AlphaFoldDB" id="A0A151X621"/>
<sequence>MVALYHGDMKPNANEFLTDFVNECITLSENGIYINSIKCHFKLSMLICDTPAKAYILAIKGHSGYFSCTKCNIEGDMTNRVLYFIDTENLHKRSDNSFRNKIQPEHHIGTSILLKIPNFDIIDNVPIDYMHCLLLGGTKSFLCNKLYGWIYGKPPYKLRARDVNKISERLLRLKSHIPCEFSRKTRPINECKRYKASEFRLFLLYTGPIVLKDIISSKMYNNFIVLSLASSILISHYYSCYENYISYAHDLFKHFIINSQKLYGPQFISHNVHNFLHLSDCVRLFGSLDNFSAFIFENYMQDLKNKIRKSSHVLEQVVRRIIEEKNVRESVTQSVNTPIKFSMEYNKGPLIEGCTSPQYKKYETINYCIHISKEADRFIELTDKTIVEVKNFCCYENCKILLGYEYKRYKDFYTKPCLSGLFDIHYIRKVDSLLKMWPITYINKKLIVLIHNNQYISFPMLHL</sequence>
<evidence type="ECO:0000313" key="2">
    <source>
        <dbReference type="Proteomes" id="UP000075809"/>
    </source>
</evidence>
<organism evidence="1 2">
    <name type="scientific">Mycetomoellerius zeteki</name>
    <dbReference type="NCBI Taxonomy" id="64791"/>
    <lineage>
        <taxon>Eukaryota</taxon>
        <taxon>Metazoa</taxon>
        <taxon>Ecdysozoa</taxon>
        <taxon>Arthropoda</taxon>
        <taxon>Hexapoda</taxon>
        <taxon>Insecta</taxon>
        <taxon>Pterygota</taxon>
        <taxon>Neoptera</taxon>
        <taxon>Endopterygota</taxon>
        <taxon>Hymenoptera</taxon>
        <taxon>Apocrita</taxon>
        <taxon>Aculeata</taxon>
        <taxon>Formicoidea</taxon>
        <taxon>Formicidae</taxon>
        <taxon>Myrmicinae</taxon>
        <taxon>Mycetomoellerius</taxon>
    </lineage>
</organism>
<keyword evidence="2" id="KW-1185">Reference proteome</keyword>
<dbReference type="PANTHER" id="PTHR33053:SF24">
    <property type="entry name" value="TRANSPOSASE DOMAIN-CONTAINING PROTEIN"/>
    <property type="match status" value="1"/>
</dbReference>
<dbReference type="STRING" id="64791.A0A151X621"/>
<proteinExistence type="predicted"/>
<dbReference type="PANTHER" id="PTHR33053">
    <property type="entry name" value="PROTEIN, PUTATIVE-RELATED"/>
    <property type="match status" value="1"/>
</dbReference>
<dbReference type="EMBL" id="KQ982485">
    <property type="protein sequence ID" value="KYQ55826.1"/>
    <property type="molecule type" value="Genomic_DNA"/>
</dbReference>
<reference evidence="1 2" key="1">
    <citation type="submission" date="2015-09" db="EMBL/GenBank/DDBJ databases">
        <title>Trachymyrmex zeteki WGS genome.</title>
        <authorList>
            <person name="Nygaard S."/>
            <person name="Hu H."/>
            <person name="Boomsma J."/>
            <person name="Zhang G."/>
        </authorList>
    </citation>
    <scope>NUCLEOTIDE SEQUENCE [LARGE SCALE GENOMIC DNA]</scope>
    <source>
        <strain evidence="1">Tzet28-1</strain>
        <tissue evidence="1">Whole body</tissue>
    </source>
</reference>